<dbReference type="PANTHER" id="PTHR22850">
    <property type="entry name" value="WD40 REPEAT FAMILY"/>
    <property type="match status" value="1"/>
</dbReference>
<keyword evidence="2" id="KW-0677">Repeat</keyword>
<dbReference type="InterPro" id="IPR050459">
    <property type="entry name" value="WD_repeat_RBAP46/RBAP48/MSI1"/>
</dbReference>
<sequence length="433" mass="48881">METPTSDPTVTIAPAIILTNKVKNEEFKIWKKTVPSLYEHIWNLKPTYASSDPKVQRTIAFSDEIEKNESRGILTTSVLYAQSDKIYKIENSLPLGAQYKVMSDDNRLAEPNYYGLENEMASQYSWVFANETIQKIIYLRADSFIVISESGNMGWFSSELMQPNKKFVDEECEGSDERYDFDVSKDFKTVVKSSGKRANMIQVVNSDAEVTRRWTLPSDCKIQSVRFLDDSLFGACCDDNTIKFYDLNSVNDNPLWTLDYKNNEDSSDNLVFFEVSPLVNTLFATGSNKGHISLWDIRTIAGNAVTVGSESSPREIVQFDHLDNSVVADIKFSPTTASQLLTVDGSGRIYHWDLENLFSKGDESQEEMSDEEIQSDCLTFLHTGGFYNNTDASSQNRAVIRIAYHPIIDGLISVVNNDGLLTVYKAFTGKHKK</sequence>
<dbReference type="RefSeq" id="XP_003675514.1">
    <property type="nucleotide sequence ID" value="XM_003675466.1"/>
</dbReference>
<dbReference type="Gene3D" id="2.130.10.10">
    <property type="entry name" value="YVTN repeat-like/Quinoprotein amine dehydrogenase"/>
    <property type="match status" value="1"/>
</dbReference>
<name>G0VCD8_NAUCA</name>
<reference evidence="3 4" key="1">
    <citation type="journal article" date="2011" name="Proc. Natl. Acad. Sci. U.S.A.">
        <title>Evolutionary erosion of yeast sex chromosomes by mating-type switching accidents.</title>
        <authorList>
            <person name="Gordon J.L."/>
            <person name="Armisen D."/>
            <person name="Proux-Wera E."/>
            <person name="Oheigeartaigh S.S."/>
            <person name="Byrne K.P."/>
            <person name="Wolfe K.H."/>
        </authorList>
    </citation>
    <scope>NUCLEOTIDE SEQUENCE [LARGE SCALE GENOMIC DNA]</scope>
    <source>
        <strain evidence="4">ATCC 76901 / BCRC 22586 / CBS 4309 / NBRC 1992 / NRRL Y-12630</strain>
    </source>
</reference>
<organism evidence="3 4">
    <name type="scientific">Naumovozyma castellii</name>
    <name type="common">Yeast</name>
    <name type="synonym">Saccharomyces castellii</name>
    <dbReference type="NCBI Taxonomy" id="27288"/>
    <lineage>
        <taxon>Eukaryota</taxon>
        <taxon>Fungi</taxon>
        <taxon>Dikarya</taxon>
        <taxon>Ascomycota</taxon>
        <taxon>Saccharomycotina</taxon>
        <taxon>Saccharomycetes</taxon>
        <taxon>Saccharomycetales</taxon>
        <taxon>Saccharomycetaceae</taxon>
        <taxon>Naumovozyma</taxon>
    </lineage>
</organism>
<dbReference type="Proteomes" id="UP000001640">
    <property type="component" value="Chromosome 3"/>
</dbReference>
<dbReference type="GeneID" id="96902731"/>
<evidence type="ECO:0000256" key="2">
    <source>
        <dbReference type="ARBA" id="ARBA00022737"/>
    </source>
</evidence>
<dbReference type="GO" id="GO:0032221">
    <property type="term" value="C:Rpd3S complex"/>
    <property type="evidence" value="ECO:0007669"/>
    <property type="project" value="EnsemblFungi"/>
</dbReference>
<dbReference type="SUPFAM" id="SSF50978">
    <property type="entry name" value="WD40 repeat-like"/>
    <property type="match status" value="1"/>
</dbReference>
<dbReference type="OrthoDB" id="427795at2759"/>
<dbReference type="GO" id="GO:0034605">
    <property type="term" value="P:cellular response to heat"/>
    <property type="evidence" value="ECO:0007669"/>
    <property type="project" value="EnsemblFungi"/>
</dbReference>
<dbReference type="InParanoid" id="G0VCD8"/>
<dbReference type="GO" id="GO:0016479">
    <property type="term" value="P:negative regulation of transcription by RNA polymerase I"/>
    <property type="evidence" value="ECO:0007669"/>
    <property type="project" value="EnsemblFungi"/>
</dbReference>
<dbReference type="GO" id="GO:0033698">
    <property type="term" value="C:Rpd3L complex"/>
    <property type="evidence" value="ECO:0007669"/>
    <property type="project" value="EnsemblFungi"/>
</dbReference>
<keyword evidence="4" id="KW-1185">Reference proteome</keyword>
<dbReference type="KEGG" id="ncs:NCAS_0C01570"/>
<evidence type="ECO:0000313" key="4">
    <source>
        <dbReference type="Proteomes" id="UP000001640"/>
    </source>
</evidence>
<dbReference type="eggNOG" id="ENOG502QSEV">
    <property type="taxonomic scope" value="Eukaryota"/>
</dbReference>
<dbReference type="GO" id="GO:0045944">
    <property type="term" value="P:positive regulation of transcription by RNA polymerase II"/>
    <property type="evidence" value="ECO:0007669"/>
    <property type="project" value="EnsemblFungi"/>
</dbReference>
<gene>
    <name evidence="3" type="primary">NCAS0C01570</name>
    <name evidence="3" type="ordered locus">NCAS_0C01570</name>
</gene>
<evidence type="ECO:0008006" key="5">
    <source>
        <dbReference type="Google" id="ProtNLM"/>
    </source>
</evidence>
<evidence type="ECO:0000313" key="3">
    <source>
        <dbReference type="EMBL" id="CCC69147.1"/>
    </source>
</evidence>
<dbReference type="GO" id="GO:0005737">
    <property type="term" value="C:cytoplasm"/>
    <property type="evidence" value="ECO:0007669"/>
    <property type="project" value="EnsemblFungi"/>
</dbReference>
<dbReference type="HOGENOM" id="CLU_036523_0_0_1"/>
<reference key="2">
    <citation type="submission" date="2011-08" db="EMBL/GenBank/DDBJ databases">
        <title>Genome sequence of Naumovozyma castellii.</title>
        <authorList>
            <person name="Gordon J.L."/>
            <person name="Armisen D."/>
            <person name="Proux-Wera E."/>
            <person name="OhEigeartaigh S.S."/>
            <person name="Byrne K.P."/>
            <person name="Wolfe K.H."/>
        </authorList>
    </citation>
    <scope>NUCLEOTIDE SEQUENCE</scope>
    <source>
        <strain>Type strain:CBS 4309</strain>
    </source>
</reference>
<accession>G0VCD8</accession>
<dbReference type="GO" id="GO:0040020">
    <property type="term" value="P:regulation of meiotic nuclear division"/>
    <property type="evidence" value="ECO:0007669"/>
    <property type="project" value="EnsemblFungi"/>
</dbReference>
<dbReference type="OMA" id="WDIRTIA"/>
<dbReference type="InterPro" id="IPR001680">
    <property type="entry name" value="WD40_rpt"/>
</dbReference>
<dbReference type="STRING" id="1064592.G0VCD8"/>
<proteinExistence type="predicted"/>
<evidence type="ECO:0000256" key="1">
    <source>
        <dbReference type="ARBA" id="ARBA00022574"/>
    </source>
</evidence>
<keyword evidence="1" id="KW-0853">WD repeat</keyword>
<dbReference type="EMBL" id="HE576754">
    <property type="protein sequence ID" value="CCC69147.1"/>
    <property type="molecule type" value="Genomic_DNA"/>
</dbReference>
<dbReference type="SMART" id="SM00320">
    <property type="entry name" value="WD40"/>
    <property type="match status" value="3"/>
</dbReference>
<dbReference type="GO" id="GO:0003714">
    <property type="term" value="F:transcription corepressor activity"/>
    <property type="evidence" value="ECO:0007669"/>
    <property type="project" value="EnsemblFungi"/>
</dbReference>
<dbReference type="AlphaFoldDB" id="G0VCD8"/>
<protein>
    <recommendedName>
        <fullName evidence="5">Histone-binding protein RBBP4 N-terminal domain-containing protein</fullName>
    </recommendedName>
</protein>
<dbReference type="InterPro" id="IPR036322">
    <property type="entry name" value="WD40_repeat_dom_sf"/>
</dbReference>
<dbReference type="InterPro" id="IPR015943">
    <property type="entry name" value="WD40/YVTN_repeat-like_dom_sf"/>
</dbReference>